<comment type="caution">
    <text evidence="1">The sequence shown here is derived from an EMBL/GenBank/DDBJ whole genome shotgun (WGS) entry which is preliminary data.</text>
</comment>
<organism evidence="1 2">
    <name type="scientific">Salix purpurea</name>
    <name type="common">Purple osier willow</name>
    <dbReference type="NCBI Taxonomy" id="77065"/>
    <lineage>
        <taxon>Eukaryota</taxon>
        <taxon>Viridiplantae</taxon>
        <taxon>Streptophyta</taxon>
        <taxon>Embryophyta</taxon>
        <taxon>Tracheophyta</taxon>
        <taxon>Spermatophyta</taxon>
        <taxon>Magnoliopsida</taxon>
        <taxon>eudicotyledons</taxon>
        <taxon>Gunneridae</taxon>
        <taxon>Pentapetalae</taxon>
        <taxon>rosids</taxon>
        <taxon>fabids</taxon>
        <taxon>Malpighiales</taxon>
        <taxon>Salicaceae</taxon>
        <taxon>Saliceae</taxon>
        <taxon>Salix</taxon>
    </lineage>
</organism>
<sequence>MQGQSGYVDIEYPIAGLRHGCETSLPTHMSSPRKYGELFQALIPSPIFAKGY</sequence>
<protein>
    <submittedName>
        <fullName evidence="1">Uncharacterized protein</fullName>
    </submittedName>
</protein>
<reference evidence="1" key="2">
    <citation type="journal article" date="2023" name="Int. J. Mol. Sci.">
        <title>De Novo Assembly and Annotation of 11 Diverse Shrub Willow (Salix) Genomes Reveals Novel Gene Organization in Sex-Linked Regions.</title>
        <authorList>
            <person name="Hyden B."/>
            <person name="Feng K."/>
            <person name="Yates T.B."/>
            <person name="Jawdy S."/>
            <person name="Cereghino C."/>
            <person name="Smart L.B."/>
            <person name="Muchero W."/>
        </authorList>
    </citation>
    <scope>NUCLEOTIDE SEQUENCE</scope>
    <source>
        <tissue evidence="1">Shoot tip</tissue>
    </source>
</reference>
<dbReference type="Proteomes" id="UP001151532">
    <property type="component" value="Chromosome 2"/>
</dbReference>
<evidence type="ECO:0000313" key="2">
    <source>
        <dbReference type="Proteomes" id="UP001151532"/>
    </source>
</evidence>
<dbReference type="OrthoDB" id="779178at2759"/>
<dbReference type="AlphaFoldDB" id="A0A9Q0PDN9"/>
<proteinExistence type="predicted"/>
<evidence type="ECO:0000313" key="1">
    <source>
        <dbReference type="EMBL" id="KAJ6686353.1"/>
    </source>
</evidence>
<gene>
    <name evidence="1" type="ORF">OIU79_016186</name>
</gene>
<reference evidence="1" key="1">
    <citation type="submission" date="2022-11" db="EMBL/GenBank/DDBJ databases">
        <authorList>
            <person name="Hyden B.L."/>
            <person name="Feng K."/>
            <person name="Yates T."/>
            <person name="Jawdy S."/>
            <person name="Smart L.B."/>
            <person name="Muchero W."/>
        </authorList>
    </citation>
    <scope>NUCLEOTIDE SEQUENCE</scope>
    <source>
        <tissue evidence="1">Shoot tip</tissue>
    </source>
</reference>
<keyword evidence="2" id="KW-1185">Reference proteome</keyword>
<name>A0A9Q0PDN9_SALPP</name>
<dbReference type="EMBL" id="JAPFFK010000019">
    <property type="protein sequence ID" value="KAJ6686353.1"/>
    <property type="molecule type" value="Genomic_DNA"/>
</dbReference>
<accession>A0A9Q0PDN9</accession>